<dbReference type="OrthoDB" id="654178at2"/>
<dbReference type="STRING" id="76123.AS203_00285"/>
<evidence type="ECO:0000313" key="3">
    <source>
        <dbReference type="EMBL" id="ALO47733.1"/>
    </source>
</evidence>
<feature type="signal peptide" evidence="1">
    <location>
        <begin position="1"/>
        <end position="19"/>
    </location>
</feature>
<feature type="chain" id="PRO_5006601866" description="DUF6089 domain-containing protein" evidence="1">
    <location>
        <begin position="20"/>
        <end position="226"/>
    </location>
</feature>
<dbReference type="Pfam" id="PF19573">
    <property type="entry name" value="DUF6089"/>
    <property type="match status" value="1"/>
</dbReference>
<dbReference type="Proteomes" id="UP000056252">
    <property type="component" value="Chromosome"/>
</dbReference>
<protein>
    <recommendedName>
        <fullName evidence="2">DUF6089 domain-containing protein</fullName>
    </recommendedName>
</protein>
<dbReference type="EMBL" id="CP013195">
    <property type="protein sequence ID" value="ALO47733.1"/>
    <property type="molecule type" value="Genomic_DNA"/>
</dbReference>
<keyword evidence="4" id="KW-1185">Reference proteome</keyword>
<dbReference type="RefSeq" id="WP_025065483.1">
    <property type="nucleotide sequence ID" value="NZ_CP013195.1"/>
</dbReference>
<gene>
    <name evidence="3" type="ORF">AS203_00285</name>
</gene>
<dbReference type="KEGG" id="peo:AS203_00285"/>
<feature type="domain" description="DUF6089" evidence="2">
    <location>
        <begin position="3"/>
        <end position="222"/>
    </location>
</feature>
<evidence type="ECO:0000256" key="1">
    <source>
        <dbReference type="SAM" id="SignalP"/>
    </source>
</evidence>
<proteinExistence type="predicted"/>
<dbReference type="SUPFAM" id="SSF56925">
    <property type="entry name" value="OMPA-like"/>
    <property type="match status" value="1"/>
</dbReference>
<dbReference type="InterPro" id="IPR045743">
    <property type="entry name" value="DUF6089"/>
</dbReference>
<keyword evidence="1" id="KW-0732">Signal</keyword>
<organism evidence="3 4">
    <name type="scientific">Hoylesella enoeca</name>
    <dbReference type="NCBI Taxonomy" id="76123"/>
    <lineage>
        <taxon>Bacteria</taxon>
        <taxon>Pseudomonadati</taxon>
        <taxon>Bacteroidota</taxon>
        <taxon>Bacteroidia</taxon>
        <taxon>Bacteroidales</taxon>
        <taxon>Prevotellaceae</taxon>
        <taxon>Hoylesella</taxon>
    </lineage>
</organism>
<evidence type="ECO:0000313" key="4">
    <source>
        <dbReference type="Proteomes" id="UP000056252"/>
    </source>
</evidence>
<sequence>MQRLLVFMLFFAAATIASAQDDMEYRWEAGAAIGTVAYDGDFNGNILRGMHPAGVLLLRRILNPYMALKFGVSYGKLKGSSANVKTFYPTYRRQSYRFDNALTDIGIAYEYNFWPYGTGRDYRGAKRLTPFVMVGIGGTYVTGEGKHVFTGQIPLGLGVKYKWGERLNIALEWAMHFSLSDELDGVKDPYGVKSSGIFKNTDGYSTLMVGLTYNFAPKCRTCNKDF</sequence>
<name>A0A0S2KHQ5_9BACT</name>
<dbReference type="eggNOG" id="COG3637">
    <property type="taxonomic scope" value="Bacteria"/>
</dbReference>
<reference evidence="4" key="1">
    <citation type="submission" date="2015-11" db="EMBL/GenBank/DDBJ databases">
        <authorList>
            <person name="Holder M.E."/>
            <person name="Ajami N.J."/>
            <person name="Petrosino J.F."/>
        </authorList>
    </citation>
    <scope>NUCLEOTIDE SEQUENCE [LARGE SCALE GENOMIC DNA]</scope>
    <source>
        <strain evidence="4">F0113</strain>
    </source>
</reference>
<evidence type="ECO:0000259" key="2">
    <source>
        <dbReference type="Pfam" id="PF19573"/>
    </source>
</evidence>
<dbReference type="AlphaFoldDB" id="A0A0S2KHQ5"/>
<accession>A0A0S2KHQ5</accession>
<dbReference type="InterPro" id="IPR011250">
    <property type="entry name" value="OMP/PagP_B-barrel"/>
</dbReference>